<dbReference type="InterPro" id="IPR001789">
    <property type="entry name" value="Sig_transdc_resp-reg_receiver"/>
</dbReference>
<dbReference type="NCBIfam" id="TIGR00254">
    <property type="entry name" value="GGDEF"/>
    <property type="match status" value="1"/>
</dbReference>
<dbReference type="PROSITE" id="PS50110">
    <property type="entry name" value="RESPONSE_REGULATORY"/>
    <property type="match status" value="1"/>
</dbReference>
<name>A0A934M327_9CLOT</name>
<accession>A0A934M327</accession>
<dbReference type="InterPro" id="IPR050469">
    <property type="entry name" value="Diguanylate_Cyclase"/>
</dbReference>
<dbReference type="PANTHER" id="PTHR45138">
    <property type="entry name" value="REGULATORY COMPONENTS OF SENSORY TRANSDUCTION SYSTEM"/>
    <property type="match status" value="1"/>
</dbReference>
<dbReference type="Gene3D" id="3.40.50.2300">
    <property type="match status" value="1"/>
</dbReference>
<dbReference type="RefSeq" id="WP_211144459.1">
    <property type="nucleotide sequence ID" value="NZ_JAEEGB010000038.1"/>
</dbReference>
<sequence length="300" mass="34299">MTKTILIVDDTKLNLRILIDILSREGYAVFACTDGLKALELANRINPDVILLDIVMPELDGFEVCKLLKEKDESKDIPIIMVTSETKSQNIKKALELGAFDYIRKPIDEVEVSARVNSALRFKTHQDKLKELAMKDGLTELYNHRVLIELFVKEYEKQLELKKGICFAMLDIDFYKKINDNFGHTSGDMVLREISSIIKSSVRFCDIVGRYGGEEFGIVFPDIELGEALRLCEMIRKSIEEHEFNVRNKSIRVTISIGICYKSAKEHIKYNEMIEAADKALYKAKNSGRNKVEIGMHKVI</sequence>
<evidence type="ECO:0000256" key="1">
    <source>
        <dbReference type="ARBA" id="ARBA00018672"/>
    </source>
</evidence>
<comment type="function">
    <text evidence="2">May play the central regulatory role in sporulation. It may be an element of the effector pathway responsible for the activation of sporulation genes in response to nutritional stress. Spo0A may act in concert with spo0H (a sigma factor) to control the expression of some genes that are critical to the sporulation process.</text>
</comment>
<dbReference type="SUPFAM" id="SSF55073">
    <property type="entry name" value="Nucleotide cyclase"/>
    <property type="match status" value="1"/>
</dbReference>
<dbReference type="InterPro" id="IPR029787">
    <property type="entry name" value="Nucleotide_cyclase"/>
</dbReference>
<dbReference type="InterPro" id="IPR000160">
    <property type="entry name" value="GGDEF_dom"/>
</dbReference>
<dbReference type="Gene3D" id="3.30.70.270">
    <property type="match status" value="1"/>
</dbReference>
<dbReference type="Proteomes" id="UP000622687">
    <property type="component" value="Unassembled WGS sequence"/>
</dbReference>
<dbReference type="Pfam" id="PF00990">
    <property type="entry name" value="GGDEF"/>
    <property type="match status" value="1"/>
</dbReference>
<organism evidence="6 7">
    <name type="scientific">Clostridium aciditolerans</name>
    <dbReference type="NCBI Taxonomy" id="339861"/>
    <lineage>
        <taxon>Bacteria</taxon>
        <taxon>Bacillati</taxon>
        <taxon>Bacillota</taxon>
        <taxon>Clostridia</taxon>
        <taxon>Eubacteriales</taxon>
        <taxon>Clostridiaceae</taxon>
        <taxon>Clostridium</taxon>
    </lineage>
</organism>
<keyword evidence="7" id="KW-1185">Reference proteome</keyword>
<dbReference type="PROSITE" id="PS50887">
    <property type="entry name" value="GGDEF"/>
    <property type="match status" value="1"/>
</dbReference>
<dbReference type="InterPro" id="IPR011006">
    <property type="entry name" value="CheY-like_superfamily"/>
</dbReference>
<dbReference type="SMART" id="SM00448">
    <property type="entry name" value="REC"/>
    <property type="match status" value="1"/>
</dbReference>
<dbReference type="GO" id="GO:0052621">
    <property type="term" value="F:diguanylate cyclase activity"/>
    <property type="evidence" value="ECO:0007669"/>
    <property type="project" value="TreeGrafter"/>
</dbReference>
<keyword evidence="3" id="KW-0597">Phosphoprotein</keyword>
<dbReference type="Pfam" id="PF00072">
    <property type="entry name" value="Response_reg"/>
    <property type="match status" value="1"/>
</dbReference>
<evidence type="ECO:0000313" key="7">
    <source>
        <dbReference type="Proteomes" id="UP000622687"/>
    </source>
</evidence>
<reference evidence="6" key="1">
    <citation type="submission" date="2020-12" db="EMBL/GenBank/DDBJ databases">
        <title>Clostridium thailandense sp. nov., a novel acetogenic bacterium isolated from peat land soil in Thailand.</title>
        <authorList>
            <person name="Chaikitkaew S."/>
            <person name="Birkeland N.K."/>
        </authorList>
    </citation>
    <scope>NUCLEOTIDE SEQUENCE</scope>
    <source>
        <strain evidence="6">DSM 17425</strain>
    </source>
</reference>
<dbReference type="GO" id="GO:0043709">
    <property type="term" value="P:cell adhesion involved in single-species biofilm formation"/>
    <property type="evidence" value="ECO:0007669"/>
    <property type="project" value="TreeGrafter"/>
</dbReference>
<dbReference type="AlphaFoldDB" id="A0A934M327"/>
<feature type="domain" description="GGDEF" evidence="5">
    <location>
        <begin position="163"/>
        <end position="297"/>
    </location>
</feature>
<evidence type="ECO:0000256" key="2">
    <source>
        <dbReference type="ARBA" id="ARBA00024867"/>
    </source>
</evidence>
<dbReference type="PANTHER" id="PTHR45138:SF9">
    <property type="entry name" value="DIGUANYLATE CYCLASE DGCM-RELATED"/>
    <property type="match status" value="1"/>
</dbReference>
<dbReference type="SMART" id="SM00267">
    <property type="entry name" value="GGDEF"/>
    <property type="match status" value="1"/>
</dbReference>
<evidence type="ECO:0000256" key="3">
    <source>
        <dbReference type="PROSITE-ProRule" id="PRU00169"/>
    </source>
</evidence>
<dbReference type="CDD" id="cd01949">
    <property type="entry name" value="GGDEF"/>
    <property type="match status" value="1"/>
</dbReference>
<gene>
    <name evidence="6" type="ORF">I6U51_20710</name>
</gene>
<dbReference type="GO" id="GO:0000160">
    <property type="term" value="P:phosphorelay signal transduction system"/>
    <property type="evidence" value="ECO:0007669"/>
    <property type="project" value="InterPro"/>
</dbReference>
<dbReference type="SUPFAM" id="SSF52172">
    <property type="entry name" value="CheY-like"/>
    <property type="match status" value="1"/>
</dbReference>
<dbReference type="GO" id="GO:0005886">
    <property type="term" value="C:plasma membrane"/>
    <property type="evidence" value="ECO:0007669"/>
    <property type="project" value="TreeGrafter"/>
</dbReference>
<feature type="modified residue" description="4-aspartylphosphate" evidence="3">
    <location>
        <position position="53"/>
    </location>
</feature>
<comment type="caution">
    <text evidence="6">The sequence shown here is derived from an EMBL/GenBank/DDBJ whole genome shotgun (WGS) entry which is preliminary data.</text>
</comment>
<protein>
    <recommendedName>
        <fullName evidence="1">Stage 0 sporulation protein A homolog</fullName>
    </recommendedName>
</protein>
<dbReference type="FunFam" id="3.30.70.270:FF:000001">
    <property type="entry name" value="Diguanylate cyclase domain protein"/>
    <property type="match status" value="1"/>
</dbReference>
<dbReference type="InterPro" id="IPR043128">
    <property type="entry name" value="Rev_trsase/Diguanyl_cyclase"/>
</dbReference>
<dbReference type="GO" id="GO:1902201">
    <property type="term" value="P:negative regulation of bacterial-type flagellum-dependent cell motility"/>
    <property type="evidence" value="ECO:0007669"/>
    <property type="project" value="TreeGrafter"/>
</dbReference>
<evidence type="ECO:0000259" key="4">
    <source>
        <dbReference type="PROSITE" id="PS50110"/>
    </source>
</evidence>
<feature type="domain" description="Response regulatory" evidence="4">
    <location>
        <begin position="4"/>
        <end position="120"/>
    </location>
</feature>
<dbReference type="EMBL" id="JAEEGB010000038">
    <property type="protein sequence ID" value="MBI6875099.1"/>
    <property type="molecule type" value="Genomic_DNA"/>
</dbReference>
<evidence type="ECO:0000313" key="6">
    <source>
        <dbReference type="EMBL" id="MBI6875099.1"/>
    </source>
</evidence>
<proteinExistence type="predicted"/>
<evidence type="ECO:0000259" key="5">
    <source>
        <dbReference type="PROSITE" id="PS50887"/>
    </source>
</evidence>